<dbReference type="STRING" id="1265313.HRUBRA_01106"/>
<organism evidence="8 9">
    <name type="scientific">Pseudohaliea rubra DSM 19751</name>
    <dbReference type="NCBI Taxonomy" id="1265313"/>
    <lineage>
        <taxon>Bacteria</taxon>
        <taxon>Pseudomonadati</taxon>
        <taxon>Pseudomonadota</taxon>
        <taxon>Gammaproteobacteria</taxon>
        <taxon>Cellvibrionales</taxon>
        <taxon>Halieaceae</taxon>
        <taxon>Pseudohaliea</taxon>
    </lineage>
</organism>
<dbReference type="AlphaFoldDB" id="A0A095VS05"/>
<evidence type="ECO:0000256" key="5">
    <source>
        <dbReference type="SAM" id="SignalP"/>
    </source>
</evidence>
<keyword evidence="5" id="KW-0732">Signal</keyword>
<proteinExistence type="inferred from homology"/>
<keyword evidence="4" id="KW-0798">TonB box</keyword>
<gene>
    <name evidence="8" type="ORF">HRUBRA_01106</name>
</gene>
<dbReference type="Pfam" id="PF07715">
    <property type="entry name" value="Plug"/>
    <property type="match status" value="1"/>
</dbReference>
<evidence type="ECO:0000313" key="8">
    <source>
        <dbReference type="EMBL" id="KGE04242.1"/>
    </source>
</evidence>
<name>A0A095VS05_9GAMM</name>
<protein>
    <submittedName>
        <fullName evidence="8">TonB-dependent receptor</fullName>
    </submittedName>
</protein>
<evidence type="ECO:0000313" key="9">
    <source>
        <dbReference type="Proteomes" id="UP000029640"/>
    </source>
</evidence>
<dbReference type="OrthoDB" id="9768470at2"/>
<dbReference type="PATRIC" id="fig|1265313.6.peg.1090"/>
<feature type="signal peptide" evidence="5">
    <location>
        <begin position="1"/>
        <end position="25"/>
    </location>
</feature>
<dbReference type="RefSeq" id="WP_035515253.1">
    <property type="nucleotide sequence ID" value="NZ_KN234754.1"/>
</dbReference>
<keyword evidence="3" id="KW-0998">Cell outer membrane</keyword>
<sequence>MTQPFTGRRMLALFVSALVSQGVIAENELLLYVFDEGRPVDGAEVLIDNEFVGKTRQDGSLFADLDETGQRVVTITAPDGEVQRARFAAGSGQLVDLVVDLAGEDDEAISEVYSRAESAADRRDAPTGQLQISVRRDGGPVANQLVVISGGQGGISTNAEGLAVKDLPRGIYTVSTGEVSREVRVAGGLLRGVRLQLPGDDDAVTVSMPQIEEVLVMGVFDPGGFEESERDTNLIVDTLGFEELARFGDSDVAASVVRVPGVAVQDDKYVFIRGLGGRYVTSTLNNSTMPSTNPSKRTVPLDLFPSNFVNQLDIKKTFLPFMPGESTGGNLVINTKTFPDERAGSISASLGYVTDLTGQTVGVDPASGGFDWLGWDDGERKENIAVSTIGDIVQDGGEFVDEAGNSFVLDRGVLRELQRTAGILLADDWDLKFEDTTPDVGFGINYGDLFYLGDGELGFYAAVNYSNTWSQRANGVRRTFSAAGNIADDQLYEAHSNNIDLSGLLSVGYNVGNHTFEWNNVASRSTESFVERSVGLEGDEFRSVYQATSQWEERQFLSSQLVGSHFLTDDGSVLGEWQVTASQARRYVPGRTDVRFNAEANLTDPTALREAYDFSAPNDAQADILDGFFFSSGGSSKRYDDLTDDNFDGSFDITWDLLDDGASYSQLRFGAQMIYRERDAESATYGFFNNGANAQLSRSPNVLVSDNIFVCGEGPGTVPCDPVEDGDSVLPPVGGVQNNPTTGFLFQVRTQVSDEYEATLDYNSVYAMYDHTFNGVWQVIAGARYEEYEQVTDTFDLTTGAPVQGVVDEGSLLPALGINWFYTDNQQLRFAVSQTVARPDFKEASNAVFFDNEFNVRVRGNPNLQVSDIFNADLRWEWYFGDNDKDSLSAAIFYKEMDDPIERVNQAASGTAANSRTFQNADSAELYGLEVEGRREFVLTEDYNNLLFIAFNAAYIESETTLLNGDTRALQGQPEYTANIVLGYDNFPGGHQLTLLYNHNGESIADVGILGLPDVVLEARGELNLVYRYEISEAATLRARVENLLDQEVEYTQNSQVFQSYDKGATFQLSLTWDF</sequence>
<feature type="domain" description="TonB-dependent receptor-like beta-barrel" evidence="6">
    <location>
        <begin position="585"/>
        <end position="1044"/>
    </location>
</feature>
<keyword evidence="2 4" id="KW-0472">Membrane</keyword>
<evidence type="ECO:0000256" key="3">
    <source>
        <dbReference type="ARBA" id="ARBA00023237"/>
    </source>
</evidence>
<evidence type="ECO:0000259" key="6">
    <source>
        <dbReference type="Pfam" id="PF00593"/>
    </source>
</evidence>
<dbReference type="InterPro" id="IPR036942">
    <property type="entry name" value="Beta-barrel_TonB_sf"/>
</dbReference>
<dbReference type="Gene3D" id="2.170.130.10">
    <property type="entry name" value="TonB-dependent receptor, plug domain"/>
    <property type="match status" value="1"/>
</dbReference>
<dbReference type="EMBL" id="AUVB01000031">
    <property type="protein sequence ID" value="KGE04242.1"/>
    <property type="molecule type" value="Genomic_DNA"/>
</dbReference>
<evidence type="ECO:0000256" key="2">
    <source>
        <dbReference type="ARBA" id="ARBA00023136"/>
    </source>
</evidence>
<evidence type="ECO:0000256" key="4">
    <source>
        <dbReference type="RuleBase" id="RU003357"/>
    </source>
</evidence>
<feature type="chain" id="PRO_5001920043" evidence="5">
    <location>
        <begin position="26"/>
        <end position="1075"/>
    </location>
</feature>
<keyword evidence="9" id="KW-1185">Reference proteome</keyword>
<dbReference type="InterPro" id="IPR012910">
    <property type="entry name" value="Plug_dom"/>
</dbReference>
<evidence type="ECO:0000256" key="1">
    <source>
        <dbReference type="ARBA" id="ARBA00004442"/>
    </source>
</evidence>
<dbReference type="Pfam" id="PF00593">
    <property type="entry name" value="TonB_dep_Rec_b-barrel"/>
    <property type="match status" value="1"/>
</dbReference>
<evidence type="ECO:0000259" key="7">
    <source>
        <dbReference type="Pfam" id="PF07715"/>
    </source>
</evidence>
<dbReference type="SUPFAM" id="SSF56935">
    <property type="entry name" value="Porins"/>
    <property type="match status" value="1"/>
</dbReference>
<accession>A0A095VS05</accession>
<dbReference type="InterPro" id="IPR037066">
    <property type="entry name" value="Plug_dom_sf"/>
</dbReference>
<feature type="domain" description="TonB-dependent receptor plug" evidence="7">
    <location>
        <begin position="229"/>
        <end position="316"/>
    </location>
</feature>
<dbReference type="InterPro" id="IPR000531">
    <property type="entry name" value="Beta-barrel_TonB"/>
</dbReference>
<comment type="similarity">
    <text evidence="4">Belongs to the TonB-dependent receptor family.</text>
</comment>
<dbReference type="PANTHER" id="PTHR40980">
    <property type="entry name" value="PLUG DOMAIN-CONTAINING PROTEIN"/>
    <property type="match status" value="1"/>
</dbReference>
<comment type="subcellular location">
    <subcellularLocation>
        <location evidence="1 4">Cell outer membrane</location>
    </subcellularLocation>
</comment>
<dbReference type="PANTHER" id="PTHR40980:SF5">
    <property type="entry name" value="TONB-DEPENDENT RECEPTOR"/>
    <property type="match status" value="1"/>
</dbReference>
<dbReference type="Proteomes" id="UP000029640">
    <property type="component" value="Unassembled WGS sequence"/>
</dbReference>
<dbReference type="Gene3D" id="2.40.170.20">
    <property type="entry name" value="TonB-dependent receptor, beta-barrel domain"/>
    <property type="match status" value="1"/>
</dbReference>
<dbReference type="eggNOG" id="COG1629">
    <property type="taxonomic scope" value="Bacteria"/>
</dbReference>
<keyword evidence="8" id="KW-0675">Receptor</keyword>
<comment type="caution">
    <text evidence="8">The sequence shown here is derived from an EMBL/GenBank/DDBJ whole genome shotgun (WGS) entry which is preliminary data.</text>
</comment>
<dbReference type="GO" id="GO:0009279">
    <property type="term" value="C:cell outer membrane"/>
    <property type="evidence" value="ECO:0007669"/>
    <property type="project" value="UniProtKB-SubCell"/>
</dbReference>
<reference evidence="8 9" key="1">
    <citation type="journal article" date="2014" name="Genome Announc.">
        <title>Genome Sequence of Gammaproteobacterial Pseudohaliea rubra Type Strain DSM 19751, Isolated from Coastal Seawater of the Mediterranean Sea.</title>
        <authorList>
            <person name="Spring S."/>
            <person name="Fiebig A."/>
            <person name="Riedel T."/>
            <person name="Goker M."/>
            <person name="Klenk H.P."/>
        </authorList>
    </citation>
    <scope>NUCLEOTIDE SEQUENCE [LARGE SCALE GENOMIC DNA]</scope>
    <source>
        <strain evidence="8 9">DSM 19751</strain>
    </source>
</reference>
<dbReference type="HOGENOM" id="CLU_006935_0_0_6"/>